<protein>
    <submittedName>
        <fullName evidence="8">PTS glucose transporter subunit IIA</fullName>
    </submittedName>
</protein>
<dbReference type="EMBL" id="QVIA01000026">
    <property type="protein sequence ID" value="RGC26844.1"/>
    <property type="molecule type" value="Genomic_DNA"/>
</dbReference>
<dbReference type="Proteomes" id="UP000261111">
    <property type="component" value="Unassembled WGS sequence"/>
</dbReference>
<organism evidence="8 9">
    <name type="scientific">Hungatella hathewayi</name>
    <dbReference type="NCBI Taxonomy" id="154046"/>
    <lineage>
        <taxon>Bacteria</taxon>
        <taxon>Bacillati</taxon>
        <taxon>Bacillota</taxon>
        <taxon>Clostridia</taxon>
        <taxon>Lachnospirales</taxon>
        <taxon>Lachnospiraceae</taxon>
        <taxon>Hungatella</taxon>
    </lineage>
</organism>
<dbReference type="NCBIfam" id="TIGR00830">
    <property type="entry name" value="PTBA"/>
    <property type="match status" value="1"/>
</dbReference>
<dbReference type="AlphaFoldDB" id="A0A3E2WIG9"/>
<comment type="subcellular location">
    <subcellularLocation>
        <location evidence="1">Cytoplasm</location>
    </subcellularLocation>
</comment>
<dbReference type="GO" id="GO:0016301">
    <property type="term" value="F:kinase activity"/>
    <property type="evidence" value="ECO:0007669"/>
    <property type="project" value="UniProtKB-KW"/>
</dbReference>
<dbReference type="InterPro" id="IPR050890">
    <property type="entry name" value="PTS_EIIA_component"/>
</dbReference>
<sequence>MLSFLKKKNQEETVKELKACISGRVIPITEVKDQVFSSRALGDGIAIEPEGNIITAPGDGVISVIMEDTRHAVGMTLNNGAEILIHEGLDTVEMNGEGFELFVKAGDKVKAGDRLLKFDADLILERGFERTCVLVLTNTDEFPDVTFHTGMSGEQNQTVVVSFLGTGGGASKR</sequence>
<dbReference type="GeneID" id="93333247"/>
<evidence type="ECO:0000256" key="4">
    <source>
        <dbReference type="ARBA" id="ARBA00022679"/>
    </source>
</evidence>
<dbReference type="Pfam" id="PF00358">
    <property type="entry name" value="PTS_EIIA_1"/>
    <property type="match status" value="1"/>
</dbReference>
<keyword evidence="3 8" id="KW-0762">Sugar transport</keyword>
<evidence type="ECO:0000259" key="7">
    <source>
        <dbReference type="PROSITE" id="PS51093"/>
    </source>
</evidence>
<reference evidence="8 9" key="1">
    <citation type="submission" date="2018-08" db="EMBL/GenBank/DDBJ databases">
        <title>A genome reference for cultivated species of the human gut microbiota.</title>
        <authorList>
            <person name="Zou Y."/>
            <person name="Xue W."/>
            <person name="Luo G."/>
        </authorList>
    </citation>
    <scope>NUCLEOTIDE SEQUENCE [LARGE SCALE GENOMIC DNA]</scope>
    <source>
        <strain evidence="8 9">AF19-21</strain>
    </source>
</reference>
<dbReference type="PANTHER" id="PTHR45008">
    <property type="entry name" value="PTS SYSTEM GLUCOSE-SPECIFIC EIIA COMPONENT"/>
    <property type="match status" value="1"/>
</dbReference>
<keyword evidence="5" id="KW-0598">Phosphotransferase system</keyword>
<name>A0A3E2WIG9_9FIRM</name>
<gene>
    <name evidence="8" type="ORF">DWX41_18795</name>
</gene>
<comment type="caution">
    <text evidence="8">The sequence shown here is derived from an EMBL/GenBank/DDBJ whole genome shotgun (WGS) entry which is preliminary data.</text>
</comment>
<evidence type="ECO:0000256" key="2">
    <source>
        <dbReference type="ARBA" id="ARBA00022448"/>
    </source>
</evidence>
<keyword evidence="6" id="KW-0418">Kinase</keyword>
<dbReference type="PROSITE" id="PS51093">
    <property type="entry name" value="PTS_EIIA_TYPE_1"/>
    <property type="match status" value="1"/>
</dbReference>
<dbReference type="SUPFAM" id="SSF51261">
    <property type="entry name" value="Duplicated hybrid motif"/>
    <property type="match status" value="1"/>
</dbReference>
<dbReference type="FunFam" id="2.70.70.10:FF:000001">
    <property type="entry name" value="PTS system glucose-specific IIA component"/>
    <property type="match status" value="1"/>
</dbReference>
<proteinExistence type="predicted"/>
<evidence type="ECO:0000256" key="3">
    <source>
        <dbReference type="ARBA" id="ARBA00022597"/>
    </source>
</evidence>
<evidence type="ECO:0000313" key="8">
    <source>
        <dbReference type="EMBL" id="RGC26844.1"/>
    </source>
</evidence>
<evidence type="ECO:0000256" key="1">
    <source>
        <dbReference type="ARBA" id="ARBA00004496"/>
    </source>
</evidence>
<dbReference type="PANTHER" id="PTHR45008:SF1">
    <property type="entry name" value="PTS SYSTEM GLUCOSE-SPECIFIC EIIA COMPONENT"/>
    <property type="match status" value="1"/>
</dbReference>
<evidence type="ECO:0000256" key="6">
    <source>
        <dbReference type="ARBA" id="ARBA00022777"/>
    </source>
</evidence>
<dbReference type="Gene3D" id="2.70.70.10">
    <property type="entry name" value="Glucose Permease (Domain IIA)"/>
    <property type="match status" value="1"/>
</dbReference>
<dbReference type="GO" id="GO:0009401">
    <property type="term" value="P:phosphoenolpyruvate-dependent sugar phosphotransferase system"/>
    <property type="evidence" value="ECO:0007669"/>
    <property type="project" value="UniProtKB-KW"/>
</dbReference>
<dbReference type="GO" id="GO:0005737">
    <property type="term" value="C:cytoplasm"/>
    <property type="evidence" value="ECO:0007669"/>
    <property type="project" value="UniProtKB-SubCell"/>
</dbReference>
<accession>A0A3E2WIG9</accession>
<evidence type="ECO:0000313" key="9">
    <source>
        <dbReference type="Proteomes" id="UP000261111"/>
    </source>
</evidence>
<feature type="domain" description="PTS EIIA type-1" evidence="7">
    <location>
        <begin position="33"/>
        <end position="138"/>
    </location>
</feature>
<keyword evidence="4" id="KW-0808">Transferase</keyword>
<keyword evidence="2" id="KW-0813">Transport</keyword>
<dbReference type="InterPro" id="IPR001127">
    <property type="entry name" value="PTS_EIIA_1_perm"/>
</dbReference>
<dbReference type="RefSeq" id="WP_025655236.1">
    <property type="nucleotide sequence ID" value="NZ_QVIA01000026.1"/>
</dbReference>
<evidence type="ECO:0000256" key="5">
    <source>
        <dbReference type="ARBA" id="ARBA00022683"/>
    </source>
</evidence>
<dbReference type="InterPro" id="IPR011055">
    <property type="entry name" value="Dup_hybrid_motif"/>
</dbReference>